<reference evidence="1 2" key="1">
    <citation type="submission" date="2021-07" db="EMBL/GenBank/DDBJ databases">
        <title>Paenibacillus radiodurans sp. nov., isolated from the southeastern edge of Tengger Desert.</title>
        <authorList>
            <person name="Zhang G."/>
        </authorList>
    </citation>
    <scope>NUCLEOTIDE SEQUENCE [LARGE SCALE GENOMIC DNA]</scope>
    <source>
        <strain evidence="1 2">CCM 7311</strain>
    </source>
</reference>
<evidence type="ECO:0000313" key="1">
    <source>
        <dbReference type="EMBL" id="MBW7459600.1"/>
    </source>
</evidence>
<proteinExistence type="predicted"/>
<gene>
    <name evidence="1" type="ORF">K0U00_36635</name>
</gene>
<name>A0ABS7CF85_9BACL</name>
<evidence type="ECO:0000313" key="2">
    <source>
        <dbReference type="Proteomes" id="UP001519887"/>
    </source>
</evidence>
<dbReference type="Proteomes" id="UP001519887">
    <property type="component" value="Unassembled WGS sequence"/>
</dbReference>
<dbReference type="EMBL" id="JAHZIK010001728">
    <property type="protein sequence ID" value="MBW7459600.1"/>
    <property type="molecule type" value="Genomic_DNA"/>
</dbReference>
<accession>A0ABS7CF85</accession>
<protein>
    <submittedName>
        <fullName evidence="1">Uncharacterized protein</fullName>
    </submittedName>
</protein>
<comment type="caution">
    <text evidence="1">The sequence shown here is derived from an EMBL/GenBank/DDBJ whole genome shotgun (WGS) entry which is preliminary data.</text>
</comment>
<organism evidence="1 2">
    <name type="scientific">Paenibacillus sepulcri</name>
    <dbReference type="NCBI Taxonomy" id="359917"/>
    <lineage>
        <taxon>Bacteria</taxon>
        <taxon>Bacillati</taxon>
        <taxon>Bacillota</taxon>
        <taxon>Bacilli</taxon>
        <taxon>Bacillales</taxon>
        <taxon>Paenibacillaceae</taxon>
        <taxon>Paenibacillus</taxon>
    </lineage>
</organism>
<feature type="non-terminal residue" evidence="1">
    <location>
        <position position="1"/>
    </location>
</feature>
<sequence length="158" mass="16335">FDPEAFKELLKSAEKGTYTIVDGKTIIPASSGDATLTAVPLDPEAVQKLLASAKKGKLTVVEGVDVKNLVAAKGITNGTLSFPEGAVKVTGTPIDPATVKKLLQANGKAVETLTAGATQGTLTISSKKLSPELIAQMKELQLKTSKAESTQSTPAETE</sequence>
<keyword evidence="2" id="KW-1185">Reference proteome</keyword>